<proteinExistence type="predicted"/>
<name>A0A5B8MRP4_9CHLO</name>
<feature type="compositionally biased region" description="Gly residues" evidence="1">
    <location>
        <begin position="27"/>
        <end position="37"/>
    </location>
</feature>
<evidence type="ECO:0000256" key="1">
    <source>
        <dbReference type="SAM" id="MobiDB-lite"/>
    </source>
</evidence>
<dbReference type="Proteomes" id="UP000316726">
    <property type="component" value="Chromosome 6"/>
</dbReference>
<feature type="region of interest" description="Disordered" evidence="1">
    <location>
        <begin position="15"/>
        <end position="39"/>
    </location>
</feature>
<sequence>MDSLVRNINSVLGSSGDMYANPEGQAEGEGAGEGGSRGASVLDTTGYKHVRMRVKLAQRVSIEDVALDPEKLALVHKGQPGNVTESLQSYLGLPLEEYSVLDPAWIQRLDGADNDTFVLKVPLREMVGLELHPSLRARVETTTSQAGTEDRDAGEGGERSRPRQPPHQPQMGIFQRQLSNKVTILGEETKMGSAIFDDLVEISFTLHVMQVGNRMPGTDSRKTPNKTHLRGELLLDVEVDVPAPLNKLPIRILRSGGGTLIRLVMQRMLRGFLAALARDFESWCCNEARDSAPLHDEGIVED</sequence>
<evidence type="ECO:0000313" key="3">
    <source>
        <dbReference type="Proteomes" id="UP000316726"/>
    </source>
</evidence>
<reference evidence="2 3" key="1">
    <citation type="submission" date="2018-07" db="EMBL/GenBank/DDBJ databases">
        <title>The complete nuclear genome of the prasinophyte Chloropicon primus (CCMP1205).</title>
        <authorList>
            <person name="Pombert J.-F."/>
            <person name="Otis C."/>
            <person name="Turmel M."/>
            <person name="Lemieux C."/>
        </authorList>
    </citation>
    <scope>NUCLEOTIDE SEQUENCE [LARGE SCALE GENOMIC DNA]</scope>
    <source>
        <strain evidence="2 3">CCMP1205</strain>
    </source>
</reference>
<gene>
    <name evidence="2" type="ORF">A3770_06p44600</name>
</gene>
<organism evidence="2 3">
    <name type="scientific">Chloropicon primus</name>
    <dbReference type="NCBI Taxonomy" id="1764295"/>
    <lineage>
        <taxon>Eukaryota</taxon>
        <taxon>Viridiplantae</taxon>
        <taxon>Chlorophyta</taxon>
        <taxon>Chloropicophyceae</taxon>
        <taxon>Chloropicales</taxon>
        <taxon>Chloropicaceae</taxon>
        <taxon>Chloropicon</taxon>
    </lineage>
</organism>
<dbReference type="PANTHER" id="PTHR34131:SF3">
    <property type="entry name" value="(RAP ANNOTATION RELEASE2) GALACTOSE-BINDING LIKE DOMAIN CONTAINING PROTEIN"/>
    <property type="match status" value="1"/>
</dbReference>
<dbReference type="Pfam" id="PF09366">
    <property type="entry name" value="DUF1997"/>
    <property type="match status" value="1"/>
</dbReference>
<dbReference type="PANTHER" id="PTHR34131">
    <property type="entry name" value="(RAP ANNOTATION RELEASE2) GALACTOSE-BINDING LIKE DOMAIN CONTAINING PROTEIN"/>
    <property type="match status" value="1"/>
</dbReference>
<evidence type="ECO:0000313" key="2">
    <source>
        <dbReference type="EMBL" id="QDZ21942.1"/>
    </source>
</evidence>
<evidence type="ECO:0008006" key="4">
    <source>
        <dbReference type="Google" id="ProtNLM"/>
    </source>
</evidence>
<dbReference type="InterPro" id="IPR018971">
    <property type="entry name" value="DUF1997"/>
</dbReference>
<protein>
    <recommendedName>
        <fullName evidence="4">DUF1997 domain-containing protein</fullName>
    </recommendedName>
</protein>
<keyword evidence="3" id="KW-1185">Reference proteome</keyword>
<feature type="compositionally biased region" description="Basic and acidic residues" evidence="1">
    <location>
        <begin position="148"/>
        <end position="161"/>
    </location>
</feature>
<feature type="region of interest" description="Disordered" evidence="1">
    <location>
        <begin position="136"/>
        <end position="173"/>
    </location>
</feature>
<dbReference type="EMBL" id="CP031039">
    <property type="protein sequence ID" value="QDZ21942.1"/>
    <property type="molecule type" value="Genomic_DNA"/>
</dbReference>
<accession>A0A5B8MRP4</accession>
<dbReference type="AlphaFoldDB" id="A0A5B8MRP4"/>
<dbReference type="OrthoDB" id="568071at2759"/>